<organism evidence="2">
    <name type="scientific">Camelus bactrianus</name>
    <name type="common">Bactrian camel</name>
    <dbReference type="NCBI Taxonomy" id="9837"/>
    <lineage>
        <taxon>Eukaryota</taxon>
        <taxon>Metazoa</taxon>
        <taxon>Chordata</taxon>
        <taxon>Craniata</taxon>
        <taxon>Vertebrata</taxon>
        <taxon>Euteleostomi</taxon>
        <taxon>Mammalia</taxon>
        <taxon>Eutheria</taxon>
        <taxon>Laurasiatheria</taxon>
        <taxon>Artiodactyla</taxon>
        <taxon>Tylopoda</taxon>
        <taxon>Camelidae</taxon>
        <taxon>Camelus</taxon>
    </lineage>
</organism>
<gene>
    <name evidence="2" type="primary">LOC105083913</name>
</gene>
<accession>A0A9W3HA71</accession>
<protein>
    <submittedName>
        <fullName evidence="2">LOW QUALITY PROTEIN: uncharacterized protein C6orf223</fullName>
    </submittedName>
</protein>
<feature type="region of interest" description="Disordered" evidence="1">
    <location>
        <begin position="33"/>
        <end position="56"/>
    </location>
</feature>
<name>A0A9W3HA71_CAMBA</name>
<dbReference type="AlphaFoldDB" id="A0A9W3HA71"/>
<dbReference type="RefSeq" id="XP_045365339.1">
    <property type="nucleotide sequence ID" value="XM_045509383.1"/>
</dbReference>
<evidence type="ECO:0000256" key="1">
    <source>
        <dbReference type="SAM" id="MobiDB-lite"/>
    </source>
</evidence>
<reference evidence="2" key="1">
    <citation type="submission" date="2025-08" db="UniProtKB">
        <authorList>
            <consortium name="RefSeq"/>
        </authorList>
    </citation>
    <scope>IDENTIFICATION</scope>
    <source>
        <tissue evidence="2">Blood</tissue>
    </source>
</reference>
<evidence type="ECO:0000313" key="2">
    <source>
        <dbReference type="RefSeq" id="XP_045365339.1"/>
    </source>
</evidence>
<sequence length="136" mass="15331">MEVSFHHKTPRPKQDLAIPTLLKARVSRRPGETSAVLKDRKRGCFSHGEQHTHTKAGQGRRLRLLWQESIVGGLCRPLRPHPGFRESDSAESATLHLLQYTRSVRRNYRIAGARLMRSNYPPPLSSAALSSSRTTP</sequence>
<proteinExistence type="predicted"/>